<evidence type="ECO:0000313" key="2">
    <source>
        <dbReference type="Proteomes" id="UP000325849"/>
    </source>
</evidence>
<dbReference type="Proteomes" id="UP000325849">
    <property type="component" value="Unassembled WGS sequence"/>
</dbReference>
<dbReference type="EMBL" id="VJZD01000012">
    <property type="protein sequence ID" value="MPY30734.1"/>
    <property type="molecule type" value="Genomic_DNA"/>
</dbReference>
<protein>
    <submittedName>
        <fullName evidence="1">Uncharacterized protein</fullName>
    </submittedName>
</protein>
<keyword evidence="2" id="KW-1185">Reference proteome</keyword>
<proteinExistence type="predicted"/>
<name>A0A5N8V9J4_9ACTN</name>
<evidence type="ECO:0000313" key="1">
    <source>
        <dbReference type="EMBL" id="MPY30734.1"/>
    </source>
</evidence>
<dbReference type="RefSeq" id="WP_152885537.1">
    <property type="nucleotide sequence ID" value="NZ_JBHJTU010000007.1"/>
</dbReference>
<gene>
    <name evidence="1" type="ORF">FNH09_05210</name>
</gene>
<dbReference type="OrthoDB" id="3522598at2"/>
<organism evidence="1 2">
    <name type="scientific">Streptomyces adustus</name>
    <dbReference type="NCBI Taxonomy" id="1609272"/>
    <lineage>
        <taxon>Bacteria</taxon>
        <taxon>Bacillati</taxon>
        <taxon>Actinomycetota</taxon>
        <taxon>Actinomycetes</taxon>
        <taxon>Kitasatosporales</taxon>
        <taxon>Streptomycetaceae</taxon>
        <taxon>Streptomyces</taxon>
    </lineage>
</organism>
<comment type="caution">
    <text evidence="1">The sequence shown here is derived from an EMBL/GenBank/DDBJ whole genome shotgun (WGS) entry which is preliminary data.</text>
</comment>
<sequence>MGFGRQKAQEPPVEQVGWSDVQTFVVSKVERPVTVKRKRAAGGPPAVRVARGSKDMRVLAPCAFLGMTYTQQPGLPSLPEHTLYEDIYAQKLLCYVEPAVDVDGELRHVVRDGAGQAIGTLTRVPPKHRPLKHTWRIDQPGHPEIVGRNEWMSGDAKEIAGRVAGKFLGGVLNAIGDLGAEGGDQPTKSRSLEWRSQDKVVMLSEGDGQVSVRAGWVDRRLAFAFALIGDR</sequence>
<accession>A0A5N8V9J4</accession>
<dbReference type="AlphaFoldDB" id="A0A5N8V9J4"/>
<reference evidence="1 2" key="1">
    <citation type="submission" date="2019-07" db="EMBL/GenBank/DDBJ databases">
        <title>New species of Amycolatopsis and Streptomyces.</title>
        <authorList>
            <person name="Duangmal K."/>
            <person name="Teo W.F.A."/>
            <person name="Lipun K."/>
        </authorList>
    </citation>
    <scope>NUCLEOTIDE SEQUENCE [LARGE SCALE GENOMIC DNA]</scope>
    <source>
        <strain evidence="1 2">NBRC 109810</strain>
    </source>
</reference>